<dbReference type="Proteomes" id="UP001152795">
    <property type="component" value="Unassembled WGS sequence"/>
</dbReference>
<gene>
    <name evidence="1" type="ORF">PACLA_8A087684</name>
</gene>
<evidence type="ECO:0000313" key="1">
    <source>
        <dbReference type="EMBL" id="CAB4011906.1"/>
    </source>
</evidence>
<protein>
    <submittedName>
        <fullName evidence="1">Uncharacterized protein</fullName>
    </submittedName>
</protein>
<comment type="caution">
    <text evidence="1">The sequence shown here is derived from an EMBL/GenBank/DDBJ whole genome shotgun (WGS) entry which is preliminary data.</text>
</comment>
<sequence length="189" mass="21815">MTQQFQCVPKVLYSEQVLMENQDEITQLEKARFPSMVAHVPDKTCIWYDRKSIADTTNRFDKLVMVLSEMRGEMALSAKGDPQAKQRLEAKLYCAQLLINDHSKTVQKSLILEDSPRVFRTELLELEQEYKQTDQAGIFSSDITDMLAHVKAHKLILSPLIVKEIEDFVTLQTDECLEESTSLRRPHEI</sequence>
<dbReference type="AlphaFoldDB" id="A0A7D9EMP5"/>
<reference evidence="1" key="1">
    <citation type="submission" date="2020-04" db="EMBL/GenBank/DDBJ databases">
        <authorList>
            <person name="Alioto T."/>
            <person name="Alioto T."/>
            <person name="Gomez Garrido J."/>
        </authorList>
    </citation>
    <scope>NUCLEOTIDE SEQUENCE</scope>
    <source>
        <strain evidence="1">A484AB</strain>
    </source>
</reference>
<dbReference type="OrthoDB" id="5949569at2759"/>
<name>A0A7D9EMP5_PARCT</name>
<proteinExistence type="predicted"/>
<dbReference type="EMBL" id="CACRXK020007309">
    <property type="protein sequence ID" value="CAB4011906.1"/>
    <property type="molecule type" value="Genomic_DNA"/>
</dbReference>
<accession>A0A7D9EMP5</accession>
<organism evidence="1 2">
    <name type="scientific">Paramuricea clavata</name>
    <name type="common">Red gorgonian</name>
    <name type="synonym">Violescent sea-whip</name>
    <dbReference type="NCBI Taxonomy" id="317549"/>
    <lineage>
        <taxon>Eukaryota</taxon>
        <taxon>Metazoa</taxon>
        <taxon>Cnidaria</taxon>
        <taxon>Anthozoa</taxon>
        <taxon>Octocorallia</taxon>
        <taxon>Malacalcyonacea</taxon>
        <taxon>Plexauridae</taxon>
        <taxon>Paramuricea</taxon>
    </lineage>
</organism>
<keyword evidence="2" id="KW-1185">Reference proteome</keyword>
<evidence type="ECO:0000313" key="2">
    <source>
        <dbReference type="Proteomes" id="UP001152795"/>
    </source>
</evidence>